<name>A0A316ZDR5_9BASI</name>
<keyword evidence="4" id="KW-1185">Reference proteome</keyword>
<reference evidence="3 4" key="1">
    <citation type="journal article" date="2018" name="Mol. Biol. Evol.">
        <title>Broad Genomic Sampling Reveals a Smut Pathogenic Ancestry of the Fungal Clade Ustilaginomycotina.</title>
        <authorList>
            <person name="Kijpornyongpan T."/>
            <person name="Mondo S.J."/>
            <person name="Barry K."/>
            <person name="Sandor L."/>
            <person name="Lee J."/>
            <person name="Lipzen A."/>
            <person name="Pangilinan J."/>
            <person name="LaButti K."/>
            <person name="Hainaut M."/>
            <person name="Henrissat B."/>
            <person name="Grigoriev I.V."/>
            <person name="Spatafora J.W."/>
            <person name="Aime M.C."/>
        </authorList>
    </citation>
    <scope>NUCLEOTIDE SEQUENCE [LARGE SCALE GENOMIC DNA]</scope>
    <source>
        <strain evidence="3 4">MCA 4186</strain>
    </source>
</reference>
<keyword evidence="2" id="KW-1133">Transmembrane helix</keyword>
<dbReference type="STRING" id="58919.A0A316ZDR5"/>
<feature type="transmembrane region" description="Helical" evidence="2">
    <location>
        <begin position="269"/>
        <end position="289"/>
    </location>
</feature>
<proteinExistence type="predicted"/>
<dbReference type="RefSeq" id="XP_025599331.1">
    <property type="nucleotide sequence ID" value="XM_025739635.1"/>
</dbReference>
<gene>
    <name evidence="3" type="ORF">FA09DRAFT_240113</name>
</gene>
<protein>
    <submittedName>
        <fullName evidence="3">Uncharacterized protein</fullName>
    </submittedName>
</protein>
<keyword evidence="2" id="KW-0472">Membrane</keyword>
<feature type="transmembrane region" description="Helical" evidence="2">
    <location>
        <begin position="194"/>
        <end position="213"/>
    </location>
</feature>
<keyword evidence="2" id="KW-0812">Transmembrane</keyword>
<accession>A0A316ZDR5</accession>
<evidence type="ECO:0000313" key="3">
    <source>
        <dbReference type="EMBL" id="PWN99052.1"/>
    </source>
</evidence>
<sequence length="538" mass="57888">MLAGTLQQGVYDVNASALIYAALSFGAWLVLPKALRVPFEPRQILFSSPPEFAAALLGPVLPAGSFLTAVTRIVQLALLALIVIPRAPLLLAPWTVYALWILTVTLRSFLALASVALGWKVPFFFSHPAVYEATAGLGPVLVAIDVATFLQLRLPNDPSPVPSAASTPLAGSNRVVALHAGVAGLLCLIEGAPWSYACGAVVGAIFGVLNVLASRFQLQGKYSLLGSADNAQPQASDDEAATSSRHQRTPSIIAPPGARKSTKIVLSRLLAHLAAFCVVSIFTADRLALRPKLADVGPTTTAGRPLLDIVLLTAPRPRGSDISSDLLQRTVASYFDIIPTESVLPSPPRLSVFTHFTEKEHPAFDRVAAHYEHITRPLGNRSSSVVFYRDQDQHPADHVRHHLHLAELLRWSHQRKDASEWTLVVEDDYALCGKWGWRGMEAVVATLEQDRKTSAHLRLSAESKHQTPPDETPLAGWIGAGGSGLILHRSMLPLAQRLLSLYTTGNDLRQLTPANAVLLQCLTGESECCQAAVSNAAR</sequence>
<feature type="region of interest" description="Disordered" evidence="1">
    <location>
        <begin position="229"/>
        <end position="256"/>
    </location>
</feature>
<evidence type="ECO:0000256" key="1">
    <source>
        <dbReference type="SAM" id="MobiDB-lite"/>
    </source>
</evidence>
<evidence type="ECO:0000313" key="4">
    <source>
        <dbReference type="Proteomes" id="UP000245946"/>
    </source>
</evidence>
<dbReference type="AlphaFoldDB" id="A0A316ZDR5"/>
<feature type="transmembrane region" description="Helical" evidence="2">
    <location>
        <begin position="97"/>
        <end position="117"/>
    </location>
</feature>
<feature type="transmembrane region" description="Helical" evidence="2">
    <location>
        <begin position="52"/>
        <end position="85"/>
    </location>
</feature>
<dbReference type="Proteomes" id="UP000245946">
    <property type="component" value="Unassembled WGS sequence"/>
</dbReference>
<organism evidence="3 4">
    <name type="scientific">Tilletiopsis washingtonensis</name>
    <dbReference type="NCBI Taxonomy" id="58919"/>
    <lineage>
        <taxon>Eukaryota</taxon>
        <taxon>Fungi</taxon>
        <taxon>Dikarya</taxon>
        <taxon>Basidiomycota</taxon>
        <taxon>Ustilaginomycotina</taxon>
        <taxon>Exobasidiomycetes</taxon>
        <taxon>Entylomatales</taxon>
        <taxon>Entylomatales incertae sedis</taxon>
        <taxon>Tilletiopsis</taxon>
    </lineage>
</organism>
<feature type="transmembrane region" description="Helical" evidence="2">
    <location>
        <begin position="13"/>
        <end position="31"/>
    </location>
</feature>
<dbReference type="EMBL" id="KZ819289">
    <property type="protein sequence ID" value="PWN99052.1"/>
    <property type="molecule type" value="Genomic_DNA"/>
</dbReference>
<dbReference type="GeneID" id="37267181"/>
<evidence type="ECO:0000256" key="2">
    <source>
        <dbReference type="SAM" id="Phobius"/>
    </source>
</evidence>
<dbReference type="OrthoDB" id="3339358at2759"/>